<keyword evidence="2" id="KW-1185">Reference proteome</keyword>
<protein>
    <submittedName>
        <fullName evidence="1">Uncharacterized protein</fullName>
    </submittedName>
</protein>
<dbReference type="Proteomes" id="UP000729402">
    <property type="component" value="Unassembled WGS sequence"/>
</dbReference>
<name>A0A8J5WK54_ZIZPA</name>
<dbReference type="EMBL" id="JAAALK010000080">
    <property type="protein sequence ID" value="KAG8093158.1"/>
    <property type="molecule type" value="Genomic_DNA"/>
</dbReference>
<accession>A0A8J5WK54</accession>
<reference evidence="1" key="1">
    <citation type="journal article" date="2021" name="bioRxiv">
        <title>Whole Genome Assembly and Annotation of Northern Wild Rice, Zizania palustris L., Supports a Whole Genome Duplication in the Zizania Genus.</title>
        <authorList>
            <person name="Haas M."/>
            <person name="Kono T."/>
            <person name="Macchietto M."/>
            <person name="Millas R."/>
            <person name="McGilp L."/>
            <person name="Shao M."/>
            <person name="Duquette J."/>
            <person name="Hirsch C.N."/>
            <person name="Kimball J."/>
        </authorList>
    </citation>
    <scope>NUCLEOTIDE SEQUENCE</scope>
    <source>
        <tissue evidence="1">Fresh leaf tissue</tissue>
    </source>
</reference>
<sequence>MRKRWVLFTLVPISNPVYPYTNDQSPVLRATSVDLGDHIVVLSPAMGIASCSLENGLLNQEGHHSPYNNSEVTVRIV</sequence>
<proteinExistence type="predicted"/>
<gene>
    <name evidence="1" type="ORF">GUJ93_ZPchr0012g21919</name>
</gene>
<dbReference type="AlphaFoldDB" id="A0A8J5WK54"/>
<reference evidence="1" key="2">
    <citation type="submission" date="2021-02" db="EMBL/GenBank/DDBJ databases">
        <authorList>
            <person name="Kimball J.A."/>
            <person name="Haas M.W."/>
            <person name="Macchietto M."/>
            <person name="Kono T."/>
            <person name="Duquette J."/>
            <person name="Shao M."/>
        </authorList>
    </citation>
    <scope>NUCLEOTIDE SEQUENCE</scope>
    <source>
        <tissue evidence="1">Fresh leaf tissue</tissue>
    </source>
</reference>
<evidence type="ECO:0000313" key="2">
    <source>
        <dbReference type="Proteomes" id="UP000729402"/>
    </source>
</evidence>
<comment type="caution">
    <text evidence="1">The sequence shown here is derived from an EMBL/GenBank/DDBJ whole genome shotgun (WGS) entry which is preliminary data.</text>
</comment>
<organism evidence="1 2">
    <name type="scientific">Zizania palustris</name>
    <name type="common">Northern wild rice</name>
    <dbReference type="NCBI Taxonomy" id="103762"/>
    <lineage>
        <taxon>Eukaryota</taxon>
        <taxon>Viridiplantae</taxon>
        <taxon>Streptophyta</taxon>
        <taxon>Embryophyta</taxon>
        <taxon>Tracheophyta</taxon>
        <taxon>Spermatophyta</taxon>
        <taxon>Magnoliopsida</taxon>
        <taxon>Liliopsida</taxon>
        <taxon>Poales</taxon>
        <taxon>Poaceae</taxon>
        <taxon>BOP clade</taxon>
        <taxon>Oryzoideae</taxon>
        <taxon>Oryzeae</taxon>
        <taxon>Zizaniinae</taxon>
        <taxon>Zizania</taxon>
    </lineage>
</organism>
<evidence type="ECO:0000313" key="1">
    <source>
        <dbReference type="EMBL" id="KAG8093158.1"/>
    </source>
</evidence>